<sequence>MSIYGFEIVQTFIVDIEPDKHVKKAMNEINAGKFSAYASKMDPVLQVLFSLRAQNFHQSITAHTYDLCGQIGAFGGTDELHLLLDRCMGHMARGTCCPRFLLCFENRVNYSMNIDGE</sequence>
<gene>
    <name evidence="1" type="ORF">Tci_007170</name>
</gene>
<evidence type="ECO:0000313" key="1">
    <source>
        <dbReference type="EMBL" id="GEU35192.1"/>
    </source>
</evidence>
<protein>
    <submittedName>
        <fullName evidence="1">Uncharacterized protein</fullName>
    </submittedName>
</protein>
<reference evidence="1" key="1">
    <citation type="journal article" date="2019" name="Sci. Rep.">
        <title>Draft genome of Tanacetum cinerariifolium, the natural source of mosquito coil.</title>
        <authorList>
            <person name="Yamashiro T."/>
            <person name="Shiraishi A."/>
            <person name="Satake H."/>
            <person name="Nakayama K."/>
        </authorList>
    </citation>
    <scope>NUCLEOTIDE SEQUENCE</scope>
</reference>
<dbReference type="AlphaFoldDB" id="A0A6L2JEV7"/>
<dbReference type="EMBL" id="BKCJ010000664">
    <property type="protein sequence ID" value="GEU35192.1"/>
    <property type="molecule type" value="Genomic_DNA"/>
</dbReference>
<accession>A0A6L2JEV7</accession>
<proteinExistence type="predicted"/>
<organism evidence="1">
    <name type="scientific">Tanacetum cinerariifolium</name>
    <name type="common">Dalmatian daisy</name>
    <name type="synonym">Chrysanthemum cinerariifolium</name>
    <dbReference type="NCBI Taxonomy" id="118510"/>
    <lineage>
        <taxon>Eukaryota</taxon>
        <taxon>Viridiplantae</taxon>
        <taxon>Streptophyta</taxon>
        <taxon>Embryophyta</taxon>
        <taxon>Tracheophyta</taxon>
        <taxon>Spermatophyta</taxon>
        <taxon>Magnoliopsida</taxon>
        <taxon>eudicotyledons</taxon>
        <taxon>Gunneridae</taxon>
        <taxon>Pentapetalae</taxon>
        <taxon>asterids</taxon>
        <taxon>campanulids</taxon>
        <taxon>Asterales</taxon>
        <taxon>Asteraceae</taxon>
        <taxon>Asteroideae</taxon>
        <taxon>Anthemideae</taxon>
        <taxon>Anthemidinae</taxon>
        <taxon>Tanacetum</taxon>
    </lineage>
</organism>
<comment type="caution">
    <text evidence="1">The sequence shown here is derived from an EMBL/GenBank/DDBJ whole genome shotgun (WGS) entry which is preliminary data.</text>
</comment>
<name>A0A6L2JEV7_TANCI</name>